<organism evidence="6 7">
    <name type="scientific">Limulus polyphemus</name>
    <name type="common">Atlantic horseshoe crab</name>
    <dbReference type="NCBI Taxonomy" id="6850"/>
    <lineage>
        <taxon>Eukaryota</taxon>
        <taxon>Metazoa</taxon>
        <taxon>Ecdysozoa</taxon>
        <taxon>Arthropoda</taxon>
        <taxon>Chelicerata</taxon>
        <taxon>Merostomata</taxon>
        <taxon>Xiphosura</taxon>
        <taxon>Limulidae</taxon>
        <taxon>Limulus</taxon>
    </lineage>
</organism>
<dbReference type="Proteomes" id="UP000694941">
    <property type="component" value="Unplaced"/>
</dbReference>
<evidence type="ECO:0000256" key="1">
    <source>
        <dbReference type="ARBA" id="ARBA00022723"/>
    </source>
</evidence>
<evidence type="ECO:0000313" key="6">
    <source>
        <dbReference type="Proteomes" id="UP000694941"/>
    </source>
</evidence>
<gene>
    <name evidence="7" type="primary">LOC106458172</name>
</gene>
<dbReference type="Pfam" id="PF00412">
    <property type="entry name" value="LIM"/>
    <property type="match status" value="1"/>
</dbReference>
<dbReference type="GeneID" id="106458172"/>
<accession>A0ABM1B1V9</accession>
<evidence type="ECO:0000256" key="2">
    <source>
        <dbReference type="ARBA" id="ARBA00022833"/>
    </source>
</evidence>
<reference evidence="7" key="1">
    <citation type="submission" date="2025-08" db="UniProtKB">
        <authorList>
            <consortium name="RefSeq"/>
        </authorList>
    </citation>
    <scope>IDENTIFICATION</scope>
    <source>
        <tissue evidence="7">Muscle</tissue>
    </source>
</reference>
<dbReference type="Gene3D" id="2.10.110.10">
    <property type="entry name" value="Cysteine Rich Protein"/>
    <property type="match status" value="1"/>
</dbReference>
<dbReference type="PROSITE" id="PS00478">
    <property type="entry name" value="LIM_DOMAIN_1"/>
    <property type="match status" value="1"/>
</dbReference>
<proteinExistence type="predicted"/>
<name>A0ABM1B1V9_LIMPO</name>
<protein>
    <submittedName>
        <fullName evidence="7">Hillarin-like</fullName>
    </submittedName>
</protein>
<evidence type="ECO:0000256" key="4">
    <source>
        <dbReference type="PROSITE-ProRule" id="PRU00125"/>
    </source>
</evidence>
<evidence type="ECO:0000313" key="7">
    <source>
        <dbReference type="RefSeq" id="XP_013773095.1"/>
    </source>
</evidence>
<feature type="domain" description="LIM zinc-binding" evidence="5">
    <location>
        <begin position="12"/>
        <end position="79"/>
    </location>
</feature>
<keyword evidence="3 4" id="KW-0440">LIM domain</keyword>
<keyword evidence="1 4" id="KW-0479">Metal-binding</keyword>
<evidence type="ECO:0000259" key="5">
    <source>
        <dbReference type="PROSITE" id="PS50023"/>
    </source>
</evidence>
<dbReference type="PROSITE" id="PS50023">
    <property type="entry name" value="LIM_DOMAIN_2"/>
    <property type="match status" value="1"/>
</dbReference>
<dbReference type="PANTHER" id="PTHR24206">
    <property type="entry name" value="OS06G0237300 PROTEIN"/>
    <property type="match status" value="1"/>
</dbReference>
<keyword evidence="6" id="KW-1185">Reference proteome</keyword>
<dbReference type="SMART" id="SM00132">
    <property type="entry name" value="LIM"/>
    <property type="match status" value="1"/>
</dbReference>
<keyword evidence="2 4" id="KW-0862">Zinc</keyword>
<sequence>MAHRYCSGSRESVCLRCNSTVYQVDKIGPLKDLTFFHQNCFKCSVCGTKLTLRTYYNNQQNQDDKEVYCNSHVPRTGPGHLDGTSVGIKSALKAPKQNNIVNDQIRGSGKGTIDSDAIGIKSVLSYARVHENEGRHRHHFAGTFDVNALHVAHGINATKVQKRYSVEQRVCKLDEYL</sequence>
<dbReference type="InterPro" id="IPR001781">
    <property type="entry name" value="Znf_LIM"/>
</dbReference>
<evidence type="ECO:0000256" key="3">
    <source>
        <dbReference type="ARBA" id="ARBA00023038"/>
    </source>
</evidence>
<dbReference type="RefSeq" id="XP_013773095.1">
    <property type="nucleotide sequence ID" value="XM_013917641.2"/>
</dbReference>
<feature type="non-terminal residue" evidence="7">
    <location>
        <position position="177"/>
    </location>
</feature>